<evidence type="ECO:0000256" key="1">
    <source>
        <dbReference type="ARBA" id="ARBA00007637"/>
    </source>
</evidence>
<dbReference type="InterPro" id="IPR036291">
    <property type="entry name" value="NAD(P)-bd_dom_sf"/>
</dbReference>
<dbReference type="EMBL" id="AP011707">
    <property type="protein sequence ID" value="BAL55040.1"/>
    <property type="molecule type" value="Genomic_DNA"/>
</dbReference>
<accession>H5SFV4</accession>
<dbReference type="InterPro" id="IPR001509">
    <property type="entry name" value="Epimerase_deHydtase"/>
</dbReference>
<evidence type="ECO:0000259" key="2">
    <source>
        <dbReference type="Pfam" id="PF01370"/>
    </source>
</evidence>
<reference evidence="3" key="2">
    <citation type="journal article" date="2012" name="PLoS ONE">
        <title>A Deeply Branching Thermophilic Bacterium with an Ancient Acetyl-CoA Pathway Dominates a Subsurface Ecosystem.</title>
        <authorList>
            <person name="Takami H."/>
            <person name="Noguchi H."/>
            <person name="Takaki Y."/>
            <person name="Uchiyama I."/>
            <person name="Toyoda A."/>
            <person name="Nishi S."/>
            <person name="Chee G.-J."/>
            <person name="Arai W."/>
            <person name="Nunoura T."/>
            <person name="Itoh T."/>
            <person name="Hattori M."/>
            <person name="Takai K."/>
        </authorList>
    </citation>
    <scope>NUCLEOTIDE SEQUENCE</scope>
</reference>
<dbReference type="Gene3D" id="3.40.50.720">
    <property type="entry name" value="NAD(P)-binding Rossmann-like Domain"/>
    <property type="match status" value="1"/>
</dbReference>
<proteinExistence type="inferred from homology"/>
<comment type="similarity">
    <text evidence="1">Belongs to the NAD(P)-dependent epimerase/dehydratase family.</text>
</comment>
<protein>
    <submittedName>
        <fullName evidence="3">Hypothetical conserved protein</fullName>
    </submittedName>
</protein>
<name>H5SFV4_9BACT</name>
<dbReference type="AlphaFoldDB" id="H5SFV4"/>
<dbReference type="PANTHER" id="PTHR43000">
    <property type="entry name" value="DTDP-D-GLUCOSE 4,6-DEHYDRATASE-RELATED"/>
    <property type="match status" value="1"/>
</dbReference>
<reference evidence="3" key="1">
    <citation type="journal article" date="2005" name="Environ. Microbiol.">
        <title>Genetic and functional properties of uncultivated thermophilic crenarchaeotes from a subsurface gold mine as revealed by analysis of genome fragments.</title>
        <authorList>
            <person name="Nunoura T."/>
            <person name="Hirayama H."/>
            <person name="Takami H."/>
            <person name="Oida H."/>
            <person name="Nishi S."/>
            <person name="Shimamura S."/>
            <person name="Suzuki Y."/>
            <person name="Inagaki F."/>
            <person name="Takai K."/>
            <person name="Nealson K.H."/>
            <person name="Horikoshi K."/>
        </authorList>
    </citation>
    <scope>NUCLEOTIDE SEQUENCE</scope>
</reference>
<organism evidence="3">
    <name type="scientific">uncultured Acidobacteriota bacterium</name>
    <dbReference type="NCBI Taxonomy" id="171953"/>
    <lineage>
        <taxon>Bacteria</taxon>
        <taxon>Pseudomonadati</taxon>
        <taxon>Acidobacteriota</taxon>
        <taxon>environmental samples</taxon>
    </lineage>
</organism>
<dbReference type="SUPFAM" id="SSF51735">
    <property type="entry name" value="NAD(P)-binding Rossmann-fold domains"/>
    <property type="match status" value="1"/>
</dbReference>
<dbReference type="Pfam" id="PF01370">
    <property type="entry name" value="Epimerase"/>
    <property type="match status" value="1"/>
</dbReference>
<sequence>MTVLTRGLTPAPLPPSVERLVGDRRQAASLREAVGSRTWDVVIDNIGFTAEESRLAVDVFAGRTERFLFTSTAAVYACLEDIVNPYREEDTDRLPERARARQDPQLAYGFGKLEAERVLQQAYQERGFPITILRLPIVIGPRDHTLRAYSYWVRIKDRAPLILPDGGRVDWRFIYSGDVVRAFIRLLEEERSIGHVYNIAQEEIVSVREFVKLSAEILGIEVEIVDIPLQWLRAQRIDPVFSPYSIPRSWILDISKAQRELGWRSTPWREWMRASIEWFEREYHGPPPENYARRAEELQLIERWRRMTMA</sequence>
<feature type="domain" description="NAD-dependent epimerase/dehydratase" evidence="2">
    <location>
        <begin position="63"/>
        <end position="200"/>
    </location>
</feature>
<evidence type="ECO:0000313" key="3">
    <source>
        <dbReference type="EMBL" id="BAL55040.1"/>
    </source>
</evidence>
<gene>
    <name evidence="3" type="ORF">HGMM_F22D11C17</name>
</gene>